<dbReference type="EMBL" id="PQ287320">
    <property type="protein sequence ID" value="XHV10692.1"/>
    <property type="molecule type" value="Genomic_DNA"/>
</dbReference>
<reference evidence="2" key="1">
    <citation type="submission" date="2024-10" db="EMBL/GenBank/DDBJ databases">
        <title>Genetic diversity among independent isolates of the Dolichocephalovirinae subfamily.</title>
        <authorList>
            <person name="Ely B."/>
            <person name="Thomas Q."/>
            <person name="Mohammadi T."/>
        </authorList>
    </citation>
    <scope>NUCLEOTIDE SEQUENCE</scope>
</reference>
<evidence type="ECO:0000313" key="2">
    <source>
        <dbReference type="EMBL" id="XHV10692.1"/>
    </source>
</evidence>
<keyword evidence="1" id="KW-0472">Membrane</keyword>
<keyword evidence="1" id="KW-0812">Transmembrane</keyword>
<gene>
    <name evidence="2" type="ORF">BL57_220c</name>
</gene>
<protein>
    <submittedName>
        <fullName evidence="2">Uncharacterized protein</fullName>
    </submittedName>
</protein>
<evidence type="ECO:0000256" key="1">
    <source>
        <dbReference type="SAM" id="Phobius"/>
    </source>
</evidence>
<accession>A0AB74UGH0</accession>
<proteinExistence type="predicted"/>
<name>A0AB74UGH0_9VIRU</name>
<feature type="transmembrane region" description="Helical" evidence="1">
    <location>
        <begin position="46"/>
        <end position="67"/>
    </location>
</feature>
<keyword evidence="1" id="KW-1133">Transmembrane helix</keyword>
<sequence>MNLSGILITVLLASALGLWLADDLLPQVIARTSGAERDFFVQARGWLRGVSTLGGVYCVILGVAVLVSPLA</sequence>
<organism evidence="2">
    <name type="scientific">Caulobacter phage BL57</name>
    <dbReference type="NCBI Taxonomy" id="3348355"/>
    <lineage>
        <taxon>Viruses</taxon>
    </lineage>
</organism>